<keyword evidence="1" id="KW-1133">Transmembrane helix</keyword>
<dbReference type="Proteomes" id="UP001500523">
    <property type="component" value="Unassembled WGS sequence"/>
</dbReference>
<comment type="caution">
    <text evidence="2">The sequence shown here is derived from an EMBL/GenBank/DDBJ whole genome shotgun (WGS) entry which is preliminary data.</text>
</comment>
<evidence type="ECO:0000313" key="3">
    <source>
        <dbReference type="Proteomes" id="UP001500523"/>
    </source>
</evidence>
<evidence type="ECO:0000256" key="1">
    <source>
        <dbReference type="SAM" id="Phobius"/>
    </source>
</evidence>
<feature type="transmembrane region" description="Helical" evidence="1">
    <location>
        <begin position="36"/>
        <end position="58"/>
    </location>
</feature>
<protein>
    <submittedName>
        <fullName evidence="2">Uncharacterized protein</fullName>
    </submittedName>
</protein>
<sequence length="64" mass="7061">MVLSLILLLLALIVCNIIYCGQRIIADWRRLQHAQGAWGMLALSGALIALVAILWVFLGSLAHY</sequence>
<proteinExistence type="predicted"/>
<evidence type="ECO:0000313" key="2">
    <source>
        <dbReference type="EMBL" id="GAA3702215.1"/>
    </source>
</evidence>
<reference evidence="3" key="1">
    <citation type="journal article" date="2019" name="Int. J. Syst. Evol. Microbiol.">
        <title>The Global Catalogue of Microorganisms (GCM) 10K type strain sequencing project: providing services to taxonomists for standard genome sequencing and annotation.</title>
        <authorList>
            <consortium name="The Broad Institute Genomics Platform"/>
            <consortium name="The Broad Institute Genome Sequencing Center for Infectious Disease"/>
            <person name="Wu L."/>
            <person name="Ma J."/>
        </authorList>
    </citation>
    <scope>NUCLEOTIDE SEQUENCE [LARGE SCALE GENOMIC DNA]</scope>
    <source>
        <strain evidence="3">JCM 17498</strain>
    </source>
</reference>
<keyword evidence="1" id="KW-0812">Transmembrane</keyword>
<keyword evidence="3" id="KW-1185">Reference proteome</keyword>
<gene>
    <name evidence="2" type="ORF">GCM10022268_10000</name>
</gene>
<accession>A0ABP7DBZ2</accession>
<dbReference type="EMBL" id="BAABBF010000002">
    <property type="protein sequence ID" value="GAA3702215.1"/>
    <property type="molecule type" value="Genomic_DNA"/>
</dbReference>
<keyword evidence="1" id="KW-0472">Membrane</keyword>
<name>A0ABP7DBZ2_9SPHN</name>
<organism evidence="2 3">
    <name type="scientific">Sphingomonas cynarae</name>
    <dbReference type="NCBI Taxonomy" id="930197"/>
    <lineage>
        <taxon>Bacteria</taxon>
        <taxon>Pseudomonadati</taxon>
        <taxon>Pseudomonadota</taxon>
        <taxon>Alphaproteobacteria</taxon>
        <taxon>Sphingomonadales</taxon>
        <taxon>Sphingomonadaceae</taxon>
        <taxon>Sphingomonas</taxon>
    </lineage>
</organism>